<dbReference type="PROSITE" id="PS00211">
    <property type="entry name" value="ABC_TRANSPORTER_1"/>
    <property type="match status" value="1"/>
</dbReference>
<dbReference type="PANTHER" id="PTHR43335">
    <property type="entry name" value="ABC TRANSPORTER, ATP-BINDING PROTEIN"/>
    <property type="match status" value="1"/>
</dbReference>
<reference evidence="6 8" key="2">
    <citation type="journal article" date="2016" name="Appl. Microbiol. Biotechnol.">
        <title>Exploiting the genome sequence of Streptomyces nodosus for enhanced antibiotic production.</title>
        <authorList>
            <person name="Sweeney P."/>
            <person name="Murphy C.D."/>
            <person name="Caffrey P."/>
        </authorList>
    </citation>
    <scope>NUCLEOTIDE SEQUENCE [LARGE SCALE GENOMIC DNA]</scope>
    <source>
        <strain evidence="6 8">ATCC 14899</strain>
    </source>
</reference>
<dbReference type="GO" id="GO:0005524">
    <property type="term" value="F:ATP binding"/>
    <property type="evidence" value="ECO:0007669"/>
    <property type="project" value="UniProtKB-KW"/>
</dbReference>
<dbReference type="Proteomes" id="UP000031526">
    <property type="component" value="Chromosome"/>
</dbReference>
<dbReference type="SMART" id="SM00382">
    <property type="entry name" value="AAA"/>
    <property type="match status" value="1"/>
</dbReference>
<evidence type="ECO:0000313" key="6">
    <source>
        <dbReference type="EMBL" id="AJE41499.1"/>
    </source>
</evidence>
<dbReference type="InterPro" id="IPR017871">
    <property type="entry name" value="ABC_transporter-like_CS"/>
</dbReference>
<dbReference type="EMBL" id="CP009313">
    <property type="protein sequence ID" value="AJE41499.1"/>
    <property type="molecule type" value="Genomic_DNA"/>
</dbReference>
<evidence type="ECO:0000313" key="7">
    <source>
        <dbReference type="EMBL" id="QEV40035.1"/>
    </source>
</evidence>
<evidence type="ECO:0000259" key="5">
    <source>
        <dbReference type="PROSITE" id="PS50893"/>
    </source>
</evidence>
<proteinExistence type="inferred from homology"/>
<dbReference type="RefSeq" id="WP_043441909.1">
    <property type="nucleotide sequence ID" value="NZ_CP009313.1"/>
</dbReference>
<evidence type="ECO:0000256" key="4">
    <source>
        <dbReference type="ARBA" id="ARBA00022840"/>
    </source>
</evidence>
<dbReference type="Pfam" id="PF00005">
    <property type="entry name" value="ABC_tran"/>
    <property type="match status" value="1"/>
</dbReference>
<dbReference type="InterPro" id="IPR003439">
    <property type="entry name" value="ABC_transporter-like_ATP-bd"/>
</dbReference>
<evidence type="ECO:0000256" key="1">
    <source>
        <dbReference type="ARBA" id="ARBA00005417"/>
    </source>
</evidence>
<protein>
    <submittedName>
        <fullName evidence="6 7">ABC transporter</fullName>
    </submittedName>
</protein>
<dbReference type="SUPFAM" id="SSF52540">
    <property type="entry name" value="P-loop containing nucleoside triphosphate hydrolases"/>
    <property type="match status" value="1"/>
</dbReference>
<evidence type="ECO:0000313" key="9">
    <source>
        <dbReference type="Proteomes" id="UP000325763"/>
    </source>
</evidence>
<evidence type="ECO:0000256" key="2">
    <source>
        <dbReference type="ARBA" id="ARBA00022448"/>
    </source>
</evidence>
<accession>A0A0B5DE61</accession>
<keyword evidence="2" id="KW-0813">Transport</keyword>
<dbReference type="EMBL" id="CP023747">
    <property type="protein sequence ID" value="QEV40035.1"/>
    <property type="molecule type" value="Genomic_DNA"/>
</dbReference>
<dbReference type="InterPro" id="IPR003593">
    <property type="entry name" value="AAA+_ATPase"/>
</dbReference>
<dbReference type="PROSITE" id="PS50893">
    <property type="entry name" value="ABC_TRANSPORTER_2"/>
    <property type="match status" value="1"/>
</dbReference>
<name>A0A0B5DE61_9ACTN</name>
<keyword evidence="8" id="KW-1185">Reference proteome</keyword>
<dbReference type="FunFam" id="3.40.50.300:FF:001220">
    <property type="entry name" value="ABC transporter ATP-binding subunit"/>
    <property type="match status" value="1"/>
</dbReference>
<dbReference type="CDD" id="cd03230">
    <property type="entry name" value="ABC_DR_subfamily_A"/>
    <property type="match status" value="1"/>
</dbReference>
<dbReference type="GO" id="GO:0016887">
    <property type="term" value="F:ATP hydrolysis activity"/>
    <property type="evidence" value="ECO:0007669"/>
    <property type="project" value="InterPro"/>
</dbReference>
<gene>
    <name evidence="7" type="ORF">CP978_17120</name>
    <name evidence="6" type="ORF">SNOD_16840</name>
</gene>
<dbReference type="OrthoDB" id="9804819at2"/>
<keyword evidence="3" id="KW-0547">Nucleotide-binding</keyword>
<dbReference type="PANTHER" id="PTHR43335:SF11">
    <property type="entry name" value="ABC TRANSPORTER RELATED"/>
    <property type="match status" value="1"/>
</dbReference>
<dbReference type="Proteomes" id="UP000325763">
    <property type="component" value="Chromosome"/>
</dbReference>
<dbReference type="HOGENOM" id="CLU_000604_1_2_11"/>
<dbReference type="AlphaFoldDB" id="A0A0B5DE61"/>
<evidence type="ECO:0000313" key="8">
    <source>
        <dbReference type="Proteomes" id="UP000031526"/>
    </source>
</evidence>
<dbReference type="KEGG" id="snq:CP978_17120"/>
<reference evidence="8" key="1">
    <citation type="submission" date="2014-09" db="EMBL/GenBank/DDBJ databases">
        <title>Sequence of the Streptomyces nodosus genome.</title>
        <authorList>
            <person name="Sweeney P."/>
            <person name="Stephens N."/>
            <person name="Murphy C."/>
            <person name="Caffrey P."/>
        </authorList>
    </citation>
    <scope>NUCLEOTIDE SEQUENCE [LARGE SCALE GENOMIC DNA]</scope>
    <source>
        <strain evidence="8">ATCC 14899</strain>
    </source>
</reference>
<evidence type="ECO:0000256" key="3">
    <source>
        <dbReference type="ARBA" id="ARBA00022741"/>
    </source>
</evidence>
<organism evidence="6 8">
    <name type="scientific">Streptomyces nodosus</name>
    <dbReference type="NCBI Taxonomy" id="40318"/>
    <lineage>
        <taxon>Bacteria</taxon>
        <taxon>Bacillati</taxon>
        <taxon>Actinomycetota</taxon>
        <taxon>Actinomycetes</taxon>
        <taxon>Kitasatosporales</taxon>
        <taxon>Streptomycetaceae</taxon>
        <taxon>Streptomyces</taxon>
    </lineage>
</organism>
<dbReference type="InterPro" id="IPR027417">
    <property type="entry name" value="P-loop_NTPase"/>
</dbReference>
<feature type="domain" description="ABC transporter" evidence="5">
    <location>
        <begin position="4"/>
        <end position="228"/>
    </location>
</feature>
<dbReference type="Gene3D" id="3.40.50.300">
    <property type="entry name" value="P-loop containing nucleotide triphosphate hydrolases"/>
    <property type="match status" value="1"/>
</dbReference>
<reference evidence="7 9" key="3">
    <citation type="submission" date="2017-09" db="EMBL/GenBank/DDBJ databases">
        <title>Streptomyces genome completion.</title>
        <authorList>
            <person name="Lee N."/>
            <person name="Cho B.-K."/>
        </authorList>
    </citation>
    <scope>NUCLEOTIDE SEQUENCE [LARGE SCALE GENOMIC DNA]</scope>
    <source>
        <strain evidence="7 9">ATCC 14899</strain>
    </source>
</reference>
<dbReference type="STRING" id="40318.SNOD_16840"/>
<keyword evidence="4 7" id="KW-0067">ATP-binding</keyword>
<comment type="similarity">
    <text evidence="1">Belongs to the ABC transporter superfamily.</text>
</comment>
<sequence length="303" mass="33279">MSTLSIDHVSRWFGNVVAVNDITMTVGPGVTGLLGPNGAGKSTLIHMMGGFLAPSHGSVTLDGQPVWRNEQIYRQIGVVPEREAMYDFLTGREFVLANAELHGLGAKAAQRALATVEMEYAQDRKVSTYSKGMRQRVKMASALVHDPSLLLLDEPFNGMDPRQRMQLMELLRRMGAEGRTVLFSSHILEEVEQLASHIEVIVAGRHAASGDFRKIRRLMTDRPHRYLVRSSDDRALAAALIADPSTSGIEVDLAEGALRIQAVDFARFTALLPRVAREQGIRLLTVSPSDESLESVFSYLVAA</sequence>